<dbReference type="Pfam" id="PF20408">
    <property type="entry name" value="Abhydrolase_11"/>
    <property type="match status" value="1"/>
</dbReference>
<comment type="caution">
    <text evidence="2">The sequence shown here is derived from an EMBL/GenBank/DDBJ whole genome shotgun (WGS) entry which is preliminary data.</text>
</comment>
<sequence length="238" mass="26591">MNKQKIIVNKDGSEINILLSTVENAKAFVIFAHGAGADMSHEFMKDITTLCNASRINVLRFNFPFMDKRALTGKKYPPDRMPKLLLCYESVIKYVVEQHLNRGLPLFIGGKSMGSRVAASLVADPELLESSILNQISGVFCLGYPFHPAKKPENLRLDPLVDASKPILIIQGDRDTLGNKVEIISYQLAEHCQCVFLEDGDHSLKPRVKSGFTLQSHMKRAVEEMAYFFECQTISGKA</sequence>
<dbReference type="SUPFAM" id="SSF53474">
    <property type="entry name" value="alpha/beta-Hydrolases"/>
    <property type="match status" value="1"/>
</dbReference>
<dbReference type="RefSeq" id="WP_052056366.1">
    <property type="nucleotide sequence ID" value="NZ_JQED01000015.1"/>
</dbReference>
<dbReference type="InterPro" id="IPR046879">
    <property type="entry name" value="KANL3/Tex30_Abhydrolase"/>
</dbReference>
<dbReference type="OrthoDB" id="652634at2"/>
<evidence type="ECO:0000313" key="2">
    <source>
        <dbReference type="EMBL" id="KGJ92977.1"/>
    </source>
</evidence>
<dbReference type="Gene3D" id="3.40.50.1820">
    <property type="entry name" value="alpha/beta hydrolase"/>
    <property type="match status" value="1"/>
</dbReference>
<protein>
    <recommendedName>
        <fullName evidence="1">KANL3/Tex30 alpha/beta hydrolase-like domain-containing protein</fullName>
    </recommendedName>
</protein>
<dbReference type="PATRIC" id="fig|28229.4.peg.1472"/>
<dbReference type="InterPro" id="IPR029058">
    <property type="entry name" value="AB_hydrolase_fold"/>
</dbReference>
<dbReference type="PANTHER" id="PTHR13136">
    <property type="entry name" value="TESTIS DEVELOPMENT PROTEIN PRTD"/>
    <property type="match status" value="1"/>
</dbReference>
<accession>A0A099KSY8</accession>
<name>A0A099KSY8_COLPS</name>
<feature type="domain" description="KANL3/Tex30 alpha/beta hydrolase-like" evidence="1">
    <location>
        <begin position="26"/>
        <end position="229"/>
    </location>
</feature>
<gene>
    <name evidence="2" type="ORF">ND2E_2443</name>
</gene>
<dbReference type="EMBL" id="JQED01000015">
    <property type="protein sequence ID" value="KGJ92977.1"/>
    <property type="molecule type" value="Genomic_DNA"/>
</dbReference>
<dbReference type="InterPro" id="IPR026555">
    <property type="entry name" value="NSL3/Tex30"/>
</dbReference>
<dbReference type="PANTHER" id="PTHR13136:SF11">
    <property type="entry name" value="TESTIS-EXPRESSED PROTEIN 30"/>
    <property type="match status" value="1"/>
</dbReference>
<dbReference type="AlphaFoldDB" id="A0A099KSY8"/>
<evidence type="ECO:0000313" key="3">
    <source>
        <dbReference type="Proteomes" id="UP000029843"/>
    </source>
</evidence>
<proteinExistence type="predicted"/>
<organism evidence="2 3">
    <name type="scientific">Colwellia psychrerythraea</name>
    <name type="common">Vibrio psychroerythus</name>
    <dbReference type="NCBI Taxonomy" id="28229"/>
    <lineage>
        <taxon>Bacteria</taxon>
        <taxon>Pseudomonadati</taxon>
        <taxon>Pseudomonadota</taxon>
        <taxon>Gammaproteobacteria</taxon>
        <taxon>Alteromonadales</taxon>
        <taxon>Colwelliaceae</taxon>
        <taxon>Colwellia</taxon>
    </lineage>
</organism>
<evidence type="ECO:0000259" key="1">
    <source>
        <dbReference type="Pfam" id="PF20408"/>
    </source>
</evidence>
<dbReference type="Proteomes" id="UP000029843">
    <property type="component" value="Unassembled WGS sequence"/>
</dbReference>
<reference evidence="2 3" key="1">
    <citation type="submission" date="2014-08" db="EMBL/GenBank/DDBJ databases">
        <title>Genomic and Phenotypic Diversity of Colwellia psychrerythraea strains from Disparate Marine Basins.</title>
        <authorList>
            <person name="Techtmann S.M."/>
            <person name="Stelling S.C."/>
            <person name="Utturkar S.M."/>
            <person name="Alshibli N."/>
            <person name="Harris A."/>
            <person name="Brown S.D."/>
            <person name="Hazen T.C."/>
        </authorList>
    </citation>
    <scope>NUCLEOTIDE SEQUENCE [LARGE SCALE GENOMIC DNA]</scope>
    <source>
        <strain evidence="2 3">ND2E</strain>
    </source>
</reference>